<sequence>MKNTLIYIHFIVLTGILFSCSEAKESTKETSQDTAKKQEEALGMVELTQEQIQSAAIVTGFLQKRNLGKQESKFALPNEAFVQSAGDEYVFVPKGTRQEGNQVMYDYQMIHVYKEVSDSGYTHVILPDSLNRYDTKFVIKGADLLLSKMINKKQQGHGH</sequence>
<evidence type="ECO:0000313" key="2">
    <source>
        <dbReference type="Proteomes" id="UP000480178"/>
    </source>
</evidence>
<dbReference type="EMBL" id="CP048222">
    <property type="protein sequence ID" value="QHT70768.1"/>
    <property type="molecule type" value="Genomic_DNA"/>
</dbReference>
<reference evidence="1 2" key="1">
    <citation type="submission" date="2020-01" db="EMBL/GenBank/DDBJ databases">
        <authorList>
            <person name="Kim M.K."/>
        </authorList>
    </citation>
    <scope>NUCLEOTIDE SEQUENCE [LARGE SCALE GENOMIC DNA]</scope>
    <source>
        <strain evidence="1 2">172606-1</strain>
    </source>
</reference>
<evidence type="ECO:0000313" key="1">
    <source>
        <dbReference type="EMBL" id="QHT70768.1"/>
    </source>
</evidence>
<proteinExistence type="predicted"/>
<accession>A0A6C0GRR8</accession>
<gene>
    <name evidence="1" type="ORF">GXP67_31025</name>
</gene>
<name>A0A6C0GRR8_9BACT</name>
<dbReference type="PROSITE" id="PS51257">
    <property type="entry name" value="PROKAR_LIPOPROTEIN"/>
    <property type="match status" value="1"/>
</dbReference>
<organism evidence="1 2">
    <name type="scientific">Rhodocytophaga rosea</name>
    <dbReference type="NCBI Taxonomy" id="2704465"/>
    <lineage>
        <taxon>Bacteria</taxon>
        <taxon>Pseudomonadati</taxon>
        <taxon>Bacteroidota</taxon>
        <taxon>Cytophagia</taxon>
        <taxon>Cytophagales</taxon>
        <taxon>Rhodocytophagaceae</taxon>
        <taxon>Rhodocytophaga</taxon>
    </lineage>
</organism>
<dbReference type="RefSeq" id="WP_162446738.1">
    <property type="nucleotide sequence ID" value="NZ_CP048222.1"/>
</dbReference>
<keyword evidence="2" id="KW-1185">Reference proteome</keyword>
<dbReference type="Proteomes" id="UP000480178">
    <property type="component" value="Chromosome"/>
</dbReference>
<dbReference type="KEGG" id="rhoz:GXP67_31025"/>
<dbReference type="AlphaFoldDB" id="A0A6C0GRR8"/>
<evidence type="ECO:0008006" key="3">
    <source>
        <dbReference type="Google" id="ProtNLM"/>
    </source>
</evidence>
<protein>
    <recommendedName>
        <fullName evidence="3">Lipoprotein</fullName>
    </recommendedName>
</protein>